<evidence type="ECO:0000313" key="3">
    <source>
        <dbReference type="Proteomes" id="UP001500058"/>
    </source>
</evidence>
<protein>
    <submittedName>
        <fullName evidence="2">Uncharacterized protein</fullName>
    </submittedName>
</protein>
<proteinExistence type="predicted"/>
<evidence type="ECO:0000256" key="1">
    <source>
        <dbReference type="SAM" id="MobiDB-lite"/>
    </source>
</evidence>
<keyword evidence="3" id="KW-1185">Reference proteome</keyword>
<name>A0ABP5UVT3_9ACTN</name>
<reference evidence="3" key="1">
    <citation type="journal article" date="2019" name="Int. J. Syst. Evol. Microbiol.">
        <title>The Global Catalogue of Microorganisms (GCM) 10K type strain sequencing project: providing services to taxonomists for standard genome sequencing and annotation.</title>
        <authorList>
            <consortium name="The Broad Institute Genomics Platform"/>
            <consortium name="The Broad Institute Genome Sequencing Center for Infectious Disease"/>
            <person name="Wu L."/>
            <person name="Ma J."/>
        </authorList>
    </citation>
    <scope>NUCLEOTIDE SEQUENCE [LARGE SCALE GENOMIC DNA]</scope>
    <source>
        <strain evidence="3">JCM 6921</strain>
    </source>
</reference>
<organism evidence="2 3">
    <name type="scientific">Streptomyces glaucosporus</name>
    <dbReference type="NCBI Taxonomy" id="284044"/>
    <lineage>
        <taxon>Bacteria</taxon>
        <taxon>Bacillati</taxon>
        <taxon>Actinomycetota</taxon>
        <taxon>Actinomycetes</taxon>
        <taxon>Kitasatosporales</taxon>
        <taxon>Streptomycetaceae</taxon>
        <taxon>Streptomyces</taxon>
    </lineage>
</organism>
<accession>A0ABP5UVT3</accession>
<feature type="region of interest" description="Disordered" evidence="1">
    <location>
        <begin position="52"/>
        <end position="87"/>
    </location>
</feature>
<dbReference type="Proteomes" id="UP001500058">
    <property type="component" value="Unassembled WGS sequence"/>
</dbReference>
<feature type="compositionally biased region" description="Low complexity" evidence="1">
    <location>
        <begin position="7"/>
        <end position="21"/>
    </location>
</feature>
<comment type="caution">
    <text evidence="2">The sequence shown here is derived from an EMBL/GenBank/DDBJ whole genome shotgun (WGS) entry which is preliminary data.</text>
</comment>
<sequence length="87" mass="8613">MSSAILSGRSPSAAAPARGPGTASQVASAVTHGPLLKVLAANVRGSVTAPLIQNKFHKSPGGAPSAPRSHPVPGPLQGSGLQDYRPV</sequence>
<dbReference type="EMBL" id="BAAATJ010000003">
    <property type="protein sequence ID" value="GAA2387898.1"/>
    <property type="molecule type" value="Genomic_DNA"/>
</dbReference>
<feature type="region of interest" description="Disordered" evidence="1">
    <location>
        <begin position="1"/>
        <end position="28"/>
    </location>
</feature>
<evidence type="ECO:0000313" key="2">
    <source>
        <dbReference type="EMBL" id="GAA2387898.1"/>
    </source>
</evidence>
<gene>
    <name evidence="2" type="ORF">GCM10010420_08800</name>
</gene>